<protein>
    <recommendedName>
        <fullName evidence="3">Twin-arginine translocase subunit TatC</fullName>
    </recommendedName>
</protein>
<accession>X1HV98</accession>
<dbReference type="EMBL" id="BARU01028744">
    <property type="protein sequence ID" value="GAH74076.1"/>
    <property type="molecule type" value="Genomic_DNA"/>
</dbReference>
<keyword evidence="1" id="KW-0472">Membrane</keyword>
<dbReference type="AlphaFoldDB" id="X1HV98"/>
<proteinExistence type="predicted"/>
<evidence type="ECO:0000313" key="2">
    <source>
        <dbReference type="EMBL" id="GAH74076.1"/>
    </source>
</evidence>
<keyword evidence="1" id="KW-0812">Transmembrane</keyword>
<keyword evidence="1" id="KW-1133">Transmembrane helix</keyword>
<sequence length="37" mass="4188">PPDVVSQVTLAVPLYVLFELGILLSYFAKHKKKTQDE</sequence>
<feature type="transmembrane region" description="Helical" evidence="1">
    <location>
        <begin position="6"/>
        <end position="28"/>
    </location>
</feature>
<gene>
    <name evidence="2" type="ORF">S03H2_45836</name>
</gene>
<reference evidence="2" key="1">
    <citation type="journal article" date="2014" name="Front. Microbiol.">
        <title>High frequency of phylogenetically diverse reductive dehalogenase-homologous genes in deep subseafloor sedimentary metagenomes.</title>
        <authorList>
            <person name="Kawai M."/>
            <person name="Futagami T."/>
            <person name="Toyoda A."/>
            <person name="Takaki Y."/>
            <person name="Nishi S."/>
            <person name="Hori S."/>
            <person name="Arai W."/>
            <person name="Tsubouchi T."/>
            <person name="Morono Y."/>
            <person name="Uchiyama I."/>
            <person name="Ito T."/>
            <person name="Fujiyama A."/>
            <person name="Inagaki F."/>
            <person name="Takami H."/>
        </authorList>
    </citation>
    <scope>NUCLEOTIDE SEQUENCE</scope>
    <source>
        <strain evidence="2">Expedition CK06-06</strain>
    </source>
</reference>
<evidence type="ECO:0008006" key="3">
    <source>
        <dbReference type="Google" id="ProtNLM"/>
    </source>
</evidence>
<name>X1HV98_9ZZZZ</name>
<feature type="non-terminal residue" evidence="2">
    <location>
        <position position="1"/>
    </location>
</feature>
<comment type="caution">
    <text evidence="2">The sequence shown here is derived from an EMBL/GenBank/DDBJ whole genome shotgun (WGS) entry which is preliminary data.</text>
</comment>
<evidence type="ECO:0000256" key="1">
    <source>
        <dbReference type="SAM" id="Phobius"/>
    </source>
</evidence>
<organism evidence="2">
    <name type="scientific">marine sediment metagenome</name>
    <dbReference type="NCBI Taxonomy" id="412755"/>
    <lineage>
        <taxon>unclassified sequences</taxon>
        <taxon>metagenomes</taxon>
        <taxon>ecological metagenomes</taxon>
    </lineage>
</organism>